<organism evidence="2 3">
    <name type="scientific">Actinopolyspora righensis</name>
    <dbReference type="NCBI Taxonomy" id="995060"/>
    <lineage>
        <taxon>Bacteria</taxon>
        <taxon>Bacillati</taxon>
        <taxon>Actinomycetota</taxon>
        <taxon>Actinomycetes</taxon>
        <taxon>Actinopolysporales</taxon>
        <taxon>Actinopolysporaceae</taxon>
        <taxon>Actinopolyspora</taxon>
        <taxon>Actinopolyspora alba group</taxon>
    </lineage>
</organism>
<proteinExistence type="predicted"/>
<dbReference type="AlphaFoldDB" id="A0A1I6X7H4"/>
<feature type="compositionally biased region" description="Basic and acidic residues" evidence="1">
    <location>
        <begin position="14"/>
        <end position="37"/>
    </location>
</feature>
<evidence type="ECO:0000313" key="3">
    <source>
        <dbReference type="Proteomes" id="UP000199165"/>
    </source>
</evidence>
<name>A0A1I6X7H4_9ACTN</name>
<protein>
    <submittedName>
        <fullName evidence="2">Uncharacterized protein</fullName>
    </submittedName>
</protein>
<keyword evidence="3" id="KW-1185">Reference proteome</keyword>
<dbReference type="Proteomes" id="UP000199165">
    <property type="component" value="Unassembled WGS sequence"/>
</dbReference>
<gene>
    <name evidence="2" type="ORF">SAMN04487904_101275</name>
</gene>
<reference evidence="3" key="1">
    <citation type="submission" date="2016-10" db="EMBL/GenBank/DDBJ databases">
        <authorList>
            <person name="Varghese N."/>
            <person name="Submissions S."/>
        </authorList>
    </citation>
    <scope>NUCLEOTIDE SEQUENCE [LARGE SCALE GENOMIC DNA]</scope>
    <source>
        <strain evidence="3">DSM 45501</strain>
    </source>
</reference>
<sequence length="43" mass="4829">MPDENAVKAALKHQRSEAPSRVYGHQEKPAVERRSERQAGWGA</sequence>
<feature type="region of interest" description="Disordered" evidence="1">
    <location>
        <begin position="1"/>
        <end position="43"/>
    </location>
</feature>
<accession>A0A1I6X7H4</accession>
<evidence type="ECO:0000313" key="2">
    <source>
        <dbReference type="EMBL" id="SFT34062.1"/>
    </source>
</evidence>
<dbReference type="STRING" id="995060.SAMN04487904_101275"/>
<evidence type="ECO:0000256" key="1">
    <source>
        <dbReference type="SAM" id="MobiDB-lite"/>
    </source>
</evidence>
<dbReference type="EMBL" id="FPAT01000001">
    <property type="protein sequence ID" value="SFT34062.1"/>
    <property type="molecule type" value="Genomic_DNA"/>
</dbReference>